<reference evidence="3" key="1">
    <citation type="submission" date="2021-07" db="EMBL/GenBank/DDBJ databases">
        <authorList>
            <person name="Durling M."/>
        </authorList>
    </citation>
    <scope>NUCLEOTIDE SEQUENCE</scope>
</reference>
<feature type="compositionally biased region" description="Low complexity" evidence="1">
    <location>
        <begin position="60"/>
        <end position="69"/>
    </location>
</feature>
<feature type="region of interest" description="Disordered" evidence="1">
    <location>
        <begin position="443"/>
        <end position="464"/>
    </location>
</feature>
<comment type="caution">
    <text evidence="3">The sequence shown here is derived from an EMBL/GenBank/DDBJ whole genome shotgun (WGS) entry which is preliminary data.</text>
</comment>
<dbReference type="Pfam" id="PF12090">
    <property type="entry name" value="Spt20_SEP"/>
    <property type="match status" value="1"/>
</dbReference>
<accession>A0A9N9LTG1</accession>
<feature type="compositionally biased region" description="Low complexity" evidence="1">
    <location>
        <begin position="582"/>
        <end position="592"/>
    </location>
</feature>
<name>A0A9N9LTG1_9HELO</name>
<organism evidence="3 4">
    <name type="scientific">Hymenoscyphus albidus</name>
    <dbReference type="NCBI Taxonomy" id="595503"/>
    <lineage>
        <taxon>Eukaryota</taxon>
        <taxon>Fungi</taxon>
        <taxon>Dikarya</taxon>
        <taxon>Ascomycota</taxon>
        <taxon>Pezizomycotina</taxon>
        <taxon>Leotiomycetes</taxon>
        <taxon>Helotiales</taxon>
        <taxon>Helotiaceae</taxon>
        <taxon>Hymenoscyphus</taxon>
    </lineage>
</organism>
<feature type="compositionally biased region" description="Low complexity" evidence="1">
    <location>
        <begin position="88"/>
        <end position="97"/>
    </location>
</feature>
<evidence type="ECO:0000256" key="1">
    <source>
        <dbReference type="SAM" id="MobiDB-lite"/>
    </source>
</evidence>
<feature type="region of interest" description="Disordered" evidence="1">
    <location>
        <begin position="515"/>
        <end position="691"/>
    </location>
</feature>
<feature type="compositionally biased region" description="Basic and acidic residues" evidence="1">
    <location>
        <begin position="243"/>
        <end position="261"/>
    </location>
</feature>
<sequence>MAPSATSTQSLSSKAKRPIPPGIQTNGIHSSTSSPSPSMSAGRLPNSGKLPNSATGNGVGAMSAGSRAIARARRDGSAQLLGRGQRNSSAALRSASLMGDSAAPQISEPTPYVKSDEYILKRYRNSKPSLIVHLHPTHFRFDEQEGSFSYKSPMRILIEHLRTRTVPHDLVEFFTDMPFYEGCMIVQIHDHKSIAPSQGPAQAKSGVGKTVPFSVHNYNAYLTPSSYVPFPSQQNHISSKGRNSSDTDDGKSKQEQKDKENMPAPSLPGDASRGKGTTNLPKKPKVSTIVLRPTPLSNHVDLAVKAAESISSEGGRGSRADAGPLSATVPPTPSTAISPAPQTAMLPPAKKLKKNKTDIDIGSIYWAGSQIALATNAPLFLEPVNSAGEAATLLSALEHPMHSAKPPSPKTRKRTVAEMAADEALAAERERYMLIMDERLSSNAANAQGGGNPADGDGQAGGASFEPRFERFKTLENIRNQHEEYKKAEKLLQQENERKQTQERDRERLRIESEKKELFQDKQRQVAAARQQQQEHQRQMAAHARSQQNMAQMQAQQNQHGHPQGNNVVSNGMQAQPQRFHQQQVSQAQASSPIIRTGTPQSQSSPVVNAMGGGPMQQSNSSMGGSPPRPGSVVHQNPQMGVPTSHAMQAQRSQQSHAGTPRIPNTTPQIQQTPLNRQMSQTPRMSQGSPVQGPIAHAPNMPMMVNNLTPAQQQQLQAQQRMQMMRQQQQMAGMANGQGLSPQQQQMMHAQLLRQQQQQQQGMGMVANGQLPQGYTAQMAAQMAAQCRGIPQNMNQNFMNGSPGVPASIQMQMHMQQQQQQQAQAAQMRNAQMVQAQVQAQAQAQAHAQNQARQGVPGVGGIPPAAIQMEIRNRATRFYNEKLPQLQNQHPNGIPPEVDQAFRMKCQQDAHLMVQGIIQNKQAAIQQHQQMLAQQHGLQHGMNGMSNGMGM</sequence>
<evidence type="ECO:0000313" key="4">
    <source>
        <dbReference type="Proteomes" id="UP000701801"/>
    </source>
</evidence>
<feature type="region of interest" description="Disordered" evidence="1">
    <location>
        <begin position="1"/>
        <end position="109"/>
    </location>
</feature>
<evidence type="ECO:0000259" key="2">
    <source>
        <dbReference type="Pfam" id="PF12090"/>
    </source>
</evidence>
<protein>
    <recommendedName>
        <fullName evidence="2">Spt20-like SEP domain-containing protein</fullName>
    </recommendedName>
</protein>
<keyword evidence="4" id="KW-1185">Reference proteome</keyword>
<feature type="compositionally biased region" description="Basic and acidic residues" evidence="1">
    <location>
        <begin position="515"/>
        <end position="524"/>
    </location>
</feature>
<gene>
    <name evidence="3" type="ORF">HYALB_00009144</name>
</gene>
<feature type="compositionally biased region" description="Polar residues" evidence="1">
    <location>
        <begin position="1"/>
        <end position="13"/>
    </location>
</feature>
<feature type="compositionally biased region" description="Polar residues" evidence="1">
    <location>
        <begin position="568"/>
        <end position="581"/>
    </location>
</feature>
<feature type="compositionally biased region" description="Low complexity" evidence="1">
    <location>
        <begin position="539"/>
        <end position="567"/>
    </location>
</feature>
<feature type="compositionally biased region" description="Gly residues" evidence="1">
    <location>
        <begin position="448"/>
        <end position="461"/>
    </location>
</feature>
<dbReference type="AlphaFoldDB" id="A0A9N9LTG1"/>
<dbReference type="Proteomes" id="UP000701801">
    <property type="component" value="Unassembled WGS sequence"/>
</dbReference>
<dbReference type="OrthoDB" id="1932706at2759"/>
<feature type="compositionally biased region" description="Low complexity" evidence="1">
    <location>
        <begin position="30"/>
        <end position="40"/>
    </location>
</feature>
<dbReference type="InterPro" id="IPR046468">
    <property type="entry name" value="Spt20-like_SEP"/>
</dbReference>
<evidence type="ECO:0000313" key="3">
    <source>
        <dbReference type="EMBL" id="CAG8978247.1"/>
    </source>
</evidence>
<feature type="compositionally biased region" description="Polar residues" evidence="1">
    <location>
        <begin position="598"/>
        <end position="607"/>
    </location>
</feature>
<feature type="region of interest" description="Disordered" evidence="1">
    <location>
        <begin position="229"/>
        <end position="292"/>
    </location>
</feature>
<proteinExistence type="predicted"/>
<dbReference type="EMBL" id="CAJVRM010000248">
    <property type="protein sequence ID" value="CAG8978247.1"/>
    <property type="molecule type" value="Genomic_DNA"/>
</dbReference>
<feature type="domain" description="Spt20-like SEP" evidence="2">
    <location>
        <begin position="126"/>
        <end position="395"/>
    </location>
</feature>
<feature type="compositionally biased region" description="Polar residues" evidence="1">
    <location>
        <begin position="229"/>
        <end position="242"/>
    </location>
</feature>
<feature type="compositionally biased region" description="Polar residues" evidence="1">
    <location>
        <begin position="646"/>
        <end position="690"/>
    </location>
</feature>